<dbReference type="RefSeq" id="WP_101334310.1">
    <property type="nucleotide sequence ID" value="NZ_PJNI01000007.1"/>
</dbReference>
<evidence type="ECO:0000313" key="2">
    <source>
        <dbReference type="Proteomes" id="UP000236654"/>
    </source>
</evidence>
<accession>A0A2I0R2W9</accession>
<organism evidence="1 2">
    <name type="scientific">Brumimicrobium salinarum</name>
    <dbReference type="NCBI Taxonomy" id="2058658"/>
    <lineage>
        <taxon>Bacteria</taxon>
        <taxon>Pseudomonadati</taxon>
        <taxon>Bacteroidota</taxon>
        <taxon>Flavobacteriia</taxon>
        <taxon>Flavobacteriales</taxon>
        <taxon>Crocinitomicaceae</taxon>
        <taxon>Brumimicrobium</taxon>
    </lineage>
</organism>
<dbReference type="AlphaFoldDB" id="A0A2I0R2W9"/>
<evidence type="ECO:0008006" key="3">
    <source>
        <dbReference type="Google" id="ProtNLM"/>
    </source>
</evidence>
<dbReference type="PROSITE" id="PS51257">
    <property type="entry name" value="PROKAR_LIPOPROTEIN"/>
    <property type="match status" value="1"/>
</dbReference>
<evidence type="ECO:0000313" key="1">
    <source>
        <dbReference type="EMBL" id="PKR80928.1"/>
    </source>
</evidence>
<name>A0A2I0R2W9_9FLAO</name>
<gene>
    <name evidence="1" type="ORF">CW751_07100</name>
</gene>
<dbReference type="OrthoDB" id="1467617at2"/>
<protein>
    <recommendedName>
        <fullName evidence="3">Lipoprotein</fullName>
    </recommendedName>
</protein>
<dbReference type="EMBL" id="PJNI01000007">
    <property type="protein sequence ID" value="PKR80928.1"/>
    <property type="molecule type" value="Genomic_DNA"/>
</dbReference>
<reference evidence="1 2" key="1">
    <citation type="submission" date="2017-12" db="EMBL/GenBank/DDBJ databases">
        <title>The draft genome sequence of Brumimicrobium saltpan LHR20.</title>
        <authorList>
            <person name="Do Z.-J."/>
            <person name="Luo H.-R."/>
        </authorList>
    </citation>
    <scope>NUCLEOTIDE SEQUENCE [LARGE SCALE GENOMIC DNA]</scope>
    <source>
        <strain evidence="1 2">LHR20</strain>
    </source>
</reference>
<proteinExistence type="predicted"/>
<keyword evidence="2" id="KW-1185">Reference proteome</keyword>
<dbReference type="Proteomes" id="UP000236654">
    <property type="component" value="Unassembled WGS sequence"/>
</dbReference>
<comment type="caution">
    <text evidence="1">The sequence shown here is derived from an EMBL/GenBank/DDBJ whole genome shotgun (WGS) entry which is preliminary data.</text>
</comment>
<sequence length="220" mass="25081">MKTIKYLITLTLVTFLSLGCNKAINKGKEYTVEGRLMYNCETPIVNTEFSFRQGDPGILGLKKPLSLTVKTNAEGYFKIVYNGKEANVSDFKIRDGGTIMNNIPVFENIDLGNIYYNPTFSFKISLDVVNPYTSNDTLEIPNYNDIFNENNNRIYISGPFENGVIDTVLNYPDMSSIWYNSASTFYVKYRINNNSNWVETELEISNHCKGELYDAVIKID</sequence>